<keyword evidence="4" id="KW-1185">Reference proteome</keyword>
<feature type="compositionally biased region" description="Low complexity" evidence="1">
    <location>
        <begin position="43"/>
        <end position="54"/>
    </location>
</feature>
<feature type="domain" description="DH" evidence="2">
    <location>
        <begin position="86"/>
        <end position="281"/>
    </location>
</feature>
<dbReference type="SMART" id="SM00325">
    <property type="entry name" value="RhoGEF"/>
    <property type="match status" value="1"/>
</dbReference>
<gene>
    <name evidence="3" type="ORF">EWM64_g4969</name>
</gene>
<dbReference type="STRING" id="135208.A0A4Y9ZWU1"/>
<sequence length="363" mass="39499">MNGSLPETYSYKSLPSPGRGKLPPPPPNEDDFPQFPPPPPPKSGSDPASASSSPGLQPFDLTDRHPPDLNNIPPSPISPTTDSRAKKSNPLIDLIETEKNYVENLTGIIRKVAAAWSRSNLPPPELDLMFRSLEAVFKANRALLSKLKEIGTNPSSPKALGDLLMRWIDDLEGPYTLYCERFCIGFDDWEPVKNNARLPSILASYSAVNPPPLPVDGSAHSSEPPIWTLDQLFLLPKARIKYYKKLYARLRKGTQPGRSDHKLLLGAAEKLDRLLATIESRSTIKAGGGSSPSSPQPEAEDEVVIDFRSQIDNLKASLTFGDSLPAGGSETSSARGSALSSAYVHKHSRALASFLIVMQTKDI</sequence>
<accession>A0A4Y9ZWU1</accession>
<evidence type="ECO:0000256" key="1">
    <source>
        <dbReference type="SAM" id="MobiDB-lite"/>
    </source>
</evidence>
<organism evidence="3 4">
    <name type="scientific">Hericium alpestre</name>
    <dbReference type="NCBI Taxonomy" id="135208"/>
    <lineage>
        <taxon>Eukaryota</taxon>
        <taxon>Fungi</taxon>
        <taxon>Dikarya</taxon>
        <taxon>Basidiomycota</taxon>
        <taxon>Agaricomycotina</taxon>
        <taxon>Agaricomycetes</taxon>
        <taxon>Russulales</taxon>
        <taxon>Hericiaceae</taxon>
        <taxon>Hericium</taxon>
    </lineage>
</organism>
<feature type="compositionally biased region" description="Low complexity" evidence="1">
    <location>
        <begin position="68"/>
        <end position="82"/>
    </location>
</feature>
<proteinExistence type="predicted"/>
<dbReference type="InterPro" id="IPR000219">
    <property type="entry name" value="DH_dom"/>
</dbReference>
<dbReference type="PROSITE" id="PS50010">
    <property type="entry name" value="DH_2"/>
    <property type="match status" value="1"/>
</dbReference>
<dbReference type="AlphaFoldDB" id="A0A4Y9ZWU1"/>
<dbReference type="Pfam" id="PF00621">
    <property type="entry name" value="RhoGEF"/>
    <property type="match status" value="1"/>
</dbReference>
<dbReference type="InterPro" id="IPR035899">
    <property type="entry name" value="DBL_dom_sf"/>
</dbReference>
<dbReference type="Proteomes" id="UP000298061">
    <property type="component" value="Unassembled WGS sequence"/>
</dbReference>
<feature type="compositionally biased region" description="Polar residues" evidence="1">
    <location>
        <begin position="1"/>
        <end position="11"/>
    </location>
</feature>
<dbReference type="GO" id="GO:0031267">
    <property type="term" value="F:small GTPase binding"/>
    <property type="evidence" value="ECO:0007669"/>
    <property type="project" value="TreeGrafter"/>
</dbReference>
<reference evidence="3 4" key="1">
    <citation type="submission" date="2019-02" db="EMBL/GenBank/DDBJ databases">
        <title>Genome sequencing of the rare red list fungi Hericium alpestre (H. flagellum).</title>
        <authorList>
            <person name="Buettner E."/>
            <person name="Kellner H."/>
        </authorList>
    </citation>
    <scope>NUCLEOTIDE SEQUENCE [LARGE SCALE GENOMIC DNA]</scope>
    <source>
        <strain evidence="3 4">DSM 108284</strain>
    </source>
</reference>
<dbReference type="SUPFAM" id="SSF48065">
    <property type="entry name" value="DBL homology domain (DH-domain)"/>
    <property type="match status" value="1"/>
</dbReference>
<evidence type="ECO:0000259" key="2">
    <source>
        <dbReference type="PROSITE" id="PS50010"/>
    </source>
</evidence>
<evidence type="ECO:0000313" key="3">
    <source>
        <dbReference type="EMBL" id="TFY79045.1"/>
    </source>
</evidence>
<dbReference type="OrthoDB" id="6244550at2759"/>
<comment type="caution">
    <text evidence="3">The sequence shown here is derived from an EMBL/GenBank/DDBJ whole genome shotgun (WGS) entry which is preliminary data.</text>
</comment>
<dbReference type="PANTHER" id="PTHR45924">
    <property type="entry name" value="FI17866P1"/>
    <property type="match status" value="1"/>
</dbReference>
<dbReference type="Gene3D" id="1.20.900.10">
    <property type="entry name" value="Dbl homology (DH) domain"/>
    <property type="match status" value="1"/>
</dbReference>
<dbReference type="GO" id="GO:0005085">
    <property type="term" value="F:guanyl-nucleotide exchange factor activity"/>
    <property type="evidence" value="ECO:0007669"/>
    <property type="project" value="InterPro"/>
</dbReference>
<name>A0A4Y9ZWU1_9AGAM</name>
<dbReference type="PANTHER" id="PTHR45924:SF2">
    <property type="entry name" value="FI17866P1"/>
    <property type="match status" value="1"/>
</dbReference>
<protein>
    <recommendedName>
        <fullName evidence="2">DH domain-containing protein</fullName>
    </recommendedName>
</protein>
<evidence type="ECO:0000313" key="4">
    <source>
        <dbReference type="Proteomes" id="UP000298061"/>
    </source>
</evidence>
<dbReference type="EMBL" id="SFCI01000570">
    <property type="protein sequence ID" value="TFY79045.1"/>
    <property type="molecule type" value="Genomic_DNA"/>
</dbReference>
<feature type="region of interest" description="Disordered" evidence="1">
    <location>
        <begin position="1"/>
        <end position="86"/>
    </location>
</feature>